<keyword evidence="2" id="KW-0378">Hydrolase</keyword>
<reference evidence="4 5" key="1">
    <citation type="submission" date="2013-09" db="EMBL/GenBank/DDBJ databases">
        <title>Whole genome shotgun sequence of Novosphingobium tardaugens NBRC 16725.</title>
        <authorList>
            <person name="Isaki S."/>
            <person name="Hosoyama A."/>
            <person name="Tsuchikane K."/>
            <person name="Katsumata H."/>
            <person name="Ando Y."/>
            <person name="Yamazaki S."/>
            <person name="Fujita N."/>
        </authorList>
    </citation>
    <scope>NUCLEOTIDE SEQUENCE [LARGE SCALE GENOMIC DNA]</scope>
    <source>
        <strain evidence="4 5">NBRC 16725</strain>
    </source>
</reference>
<organism evidence="4 5">
    <name type="scientific">Caenibius tardaugens NBRC 16725</name>
    <dbReference type="NCBI Taxonomy" id="1219035"/>
    <lineage>
        <taxon>Bacteria</taxon>
        <taxon>Pseudomonadati</taxon>
        <taxon>Pseudomonadota</taxon>
        <taxon>Alphaproteobacteria</taxon>
        <taxon>Sphingomonadales</taxon>
        <taxon>Erythrobacteraceae</taxon>
        <taxon>Caenibius</taxon>
    </lineage>
</organism>
<dbReference type="RefSeq" id="WP_021691417.1">
    <property type="nucleotide sequence ID" value="NZ_BASZ01000010.1"/>
</dbReference>
<evidence type="ECO:0000313" key="4">
    <source>
        <dbReference type="EMBL" id="GAD50599.1"/>
    </source>
</evidence>
<proteinExistence type="predicted"/>
<comment type="cofactor">
    <cofactor evidence="1">
        <name>Mg(2+)</name>
        <dbReference type="ChEBI" id="CHEBI:18420"/>
    </cofactor>
</comment>
<dbReference type="eggNOG" id="COG1051">
    <property type="taxonomic scope" value="Bacteria"/>
</dbReference>
<dbReference type="SUPFAM" id="SSF55811">
    <property type="entry name" value="Nudix"/>
    <property type="match status" value="1"/>
</dbReference>
<dbReference type="Pfam" id="PF00293">
    <property type="entry name" value="NUDIX"/>
    <property type="match status" value="1"/>
</dbReference>
<evidence type="ECO:0000313" key="5">
    <source>
        <dbReference type="Proteomes" id="UP000016568"/>
    </source>
</evidence>
<dbReference type="Gene3D" id="3.90.79.10">
    <property type="entry name" value="Nucleoside Triphosphate Pyrophosphohydrolase"/>
    <property type="match status" value="1"/>
</dbReference>
<protein>
    <recommendedName>
        <fullName evidence="3">Nudix hydrolase domain-containing protein</fullName>
    </recommendedName>
</protein>
<dbReference type="EMBL" id="BASZ01000010">
    <property type="protein sequence ID" value="GAD50599.1"/>
    <property type="molecule type" value="Genomic_DNA"/>
</dbReference>
<dbReference type="AlphaFoldDB" id="U2ZYY4"/>
<evidence type="ECO:0000256" key="2">
    <source>
        <dbReference type="ARBA" id="ARBA00022801"/>
    </source>
</evidence>
<dbReference type="OrthoDB" id="8480561at2"/>
<feature type="domain" description="Nudix hydrolase" evidence="3">
    <location>
        <begin position="28"/>
        <end position="153"/>
    </location>
</feature>
<evidence type="ECO:0000259" key="3">
    <source>
        <dbReference type="PROSITE" id="PS51462"/>
    </source>
</evidence>
<dbReference type="KEGG" id="ntd:EGO55_07430"/>
<evidence type="ECO:0000256" key="1">
    <source>
        <dbReference type="ARBA" id="ARBA00001946"/>
    </source>
</evidence>
<sequence length="153" mass="16700">MFHLIPAPLHRAALRLAHGLRKRWWRMARPDLVGCCMIGLDDRGRVLLVRHSYGTGLWALPGGAMRRGEDPAHAAAREWGEEIGCALADLRAVAVLDHTLHGAHNTVYLFAGRIAGEPVADGREIAEIGLFPPDALPPARSRTVDTRLALLTP</sequence>
<dbReference type="InterPro" id="IPR000086">
    <property type="entry name" value="NUDIX_hydrolase_dom"/>
</dbReference>
<dbReference type="InterPro" id="IPR015797">
    <property type="entry name" value="NUDIX_hydrolase-like_dom_sf"/>
</dbReference>
<comment type="caution">
    <text evidence="4">The sequence shown here is derived from an EMBL/GenBank/DDBJ whole genome shotgun (WGS) entry which is preliminary data.</text>
</comment>
<dbReference type="Proteomes" id="UP000016568">
    <property type="component" value="Unassembled WGS sequence"/>
</dbReference>
<name>U2ZYY4_9SPHN</name>
<dbReference type="PANTHER" id="PTHR43046:SF14">
    <property type="entry name" value="MUTT_NUDIX FAMILY PROTEIN"/>
    <property type="match status" value="1"/>
</dbReference>
<dbReference type="PROSITE" id="PS51462">
    <property type="entry name" value="NUDIX"/>
    <property type="match status" value="1"/>
</dbReference>
<keyword evidence="5" id="KW-1185">Reference proteome</keyword>
<gene>
    <name evidence="4" type="ORF">NT2_10_00440</name>
</gene>
<dbReference type="GO" id="GO:0016787">
    <property type="term" value="F:hydrolase activity"/>
    <property type="evidence" value="ECO:0007669"/>
    <property type="project" value="UniProtKB-KW"/>
</dbReference>
<dbReference type="PANTHER" id="PTHR43046">
    <property type="entry name" value="GDP-MANNOSE MANNOSYL HYDROLASE"/>
    <property type="match status" value="1"/>
</dbReference>
<accession>U2ZYY4</accession>